<comment type="similarity">
    <text evidence="1">In the N-terminal section; belongs to the CRISPR-associated nuclease Cas3-HD family.</text>
</comment>
<dbReference type="GO" id="GO:0051607">
    <property type="term" value="P:defense response to virus"/>
    <property type="evidence" value="ECO:0007669"/>
    <property type="project" value="UniProtKB-KW"/>
</dbReference>
<dbReference type="PANTHER" id="PTHR47962:SF5">
    <property type="entry name" value="ATP-DEPENDENT HELICASE LHR-RELATED"/>
    <property type="match status" value="1"/>
</dbReference>
<reference evidence="11 12" key="1">
    <citation type="journal article" date="2015" name="BMC Microbiol.">
        <title>Lactobacillus ruminis strains cluster according to their mammalian gut source.</title>
        <authorList>
            <person name="O' Donnell M.M."/>
            <person name="Harris H.M."/>
            <person name="Lynch D.B."/>
            <person name="Ross R.P."/>
            <person name="O'Toole P.W."/>
        </authorList>
    </citation>
    <scope>NUCLEOTIDE SEQUENCE [LARGE SCALE GENOMIC DNA]</scope>
    <source>
        <strain evidence="11 12">ATCC 27780</strain>
    </source>
</reference>
<dbReference type="Pfam" id="PF00270">
    <property type="entry name" value="DEAD"/>
    <property type="match status" value="1"/>
</dbReference>
<dbReference type="InterPro" id="IPR014001">
    <property type="entry name" value="Helicase_ATP-bd"/>
</dbReference>
<dbReference type="Pfam" id="PF18019">
    <property type="entry name" value="Cas3_HD"/>
    <property type="match status" value="1"/>
</dbReference>
<dbReference type="InterPro" id="IPR054712">
    <property type="entry name" value="Cas3-like_dom"/>
</dbReference>
<dbReference type="CDD" id="cd17930">
    <property type="entry name" value="DEXHc_cas3"/>
    <property type="match status" value="1"/>
</dbReference>
<evidence type="ECO:0000256" key="3">
    <source>
        <dbReference type="ARBA" id="ARBA00022722"/>
    </source>
</evidence>
<evidence type="ECO:0000256" key="6">
    <source>
        <dbReference type="ARBA" id="ARBA00022801"/>
    </source>
</evidence>
<evidence type="ECO:0000256" key="4">
    <source>
        <dbReference type="ARBA" id="ARBA00022723"/>
    </source>
</evidence>
<evidence type="ECO:0000313" key="11">
    <source>
        <dbReference type="EMBL" id="KLA44823.1"/>
    </source>
</evidence>
<dbReference type="InterPro" id="IPR011545">
    <property type="entry name" value="DEAD/DEAH_box_helicase_dom"/>
</dbReference>
<evidence type="ECO:0000256" key="8">
    <source>
        <dbReference type="ARBA" id="ARBA00022840"/>
    </source>
</evidence>
<comment type="similarity">
    <text evidence="2">In the central section; belongs to the CRISPR-associated helicase Cas3 family.</text>
</comment>
<dbReference type="CDD" id="cd09641">
    <property type="entry name" value="Cas3''_I"/>
    <property type="match status" value="1"/>
</dbReference>
<dbReference type="GO" id="GO:0003677">
    <property type="term" value="F:DNA binding"/>
    <property type="evidence" value="ECO:0007669"/>
    <property type="project" value="TreeGrafter"/>
</dbReference>
<protein>
    <recommendedName>
        <fullName evidence="10">HD Cas3-type domain-containing protein</fullName>
    </recommendedName>
</protein>
<dbReference type="GO" id="GO:0005524">
    <property type="term" value="F:ATP binding"/>
    <property type="evidence" value="ECO:0007669"/>
    <property type="project" value="UniProtKB-KW"/>
</dbReference>
<dbReference type="SMART" id="SM00487">
    <property type="entry name" value="DEXDc"/>
    <property type="match status" value="1"/>
</dbReference>
<organism evidence="11 12">
    <name type="scientific">Ligilactobacillus ruminis</name>
    <dbReference type="NCBI Taxonomy" id="1623"/>
    <lineage>
        <taxon>Bacteria</taxon>
        <taxon>Bacillati</taxon>
        <taxon>Bacillota</taxon>
        <taxon>Bacilli</taxon>
        <taxon>Lactobacillales</taxon>
        <taxon>Lactobacillaceae</taxon>
        <taxon>Ligilactobacillus</taxon>
    </lineage>
</organism>
<dbReference type="NCBIfam" id="TIGR01587">
    <property type="entry name" value="cas3_core"/>
    <property type="match status" value="1"/>
</dbReference>
<dbReference type="PROSITE" id="PS51643">
    <property type="entry name" value="HD_CAS3"/>
    <property type="match status" value="1"/>
</dbReference>
<dbReference type="GO" id="GO:0016887">
    <property type="term" value="F:ATP hydrolysis activity"/>
    <property type="evidence" value="ECO:0007669"/>
    <property type="project" value="TreeGrafter"/>
</dbReference>
<keyword evidence="7" id="KW-0347">Helicase</keyword>
<dbReference type="EMBL" id="JHAJ01000113">
    <property type="protein sequence ID" value="KLA44823.1"/>
    <property type="molecule type" value="Genomic_DNA"/>
</dbReference>
<keyword evidence="5" id="KW-0547">Nucleotide-binding</keyword>
<dbReference type="InterPro" id="IPR001650">
    <property type="entry name" value="Helicase_C-like"/>
</dbReference>
<evidence type="ECO:0000256" key="7">
    <source>
        <dbReference type="ARBA" id="ARBA00022806"/>
    </source>
</evidence>
<keyword evidence="3" id="KW-0540">Nuclease</keyword>
<dbReference type="SUPFAM" id="SSF109604">
    <property type="entry name" value="HD-domain/PDEase-like"/>
    <property type="match status" value="1"/>
</dbReference>
<evidence type="ECO:0000256" key="2">
    <source>
        <dbReference type="ARBA" id="ARBA00009046"/>
    </source>
</evidence>
<evidence type="ECO:0000259" key="10">
    <source>
        <dbReference type="PROSITE" id="PS51643"/>
    </source>
</evidence>
<sequence length="824" mass="94090">MKGGENVEEKYIAHVYDGRIQGLKEHLDNVFTLAGDNCPISYLKPIVKVAALLHDDGKIGQEFQDYMRDIINLGYSHKNNGGDHSTAGGKILERMVNSKKDVIREVIGNLVYSHHGLKDCIDMESGETLSDKRNKSEIDVDYIEKCFYEMYEKNDIKKLALESCKGLREEYKNINSFVNKENDLDVWGSRDFYEGMYERLMLSVLIDSDWSDTASFSDDESLSKKISQDELDDIWESCIMNFNEHMARIEHSSSKKSVLNIQRNRISNLCYEASKEEFNRYRLTVPTGSGKTYSSLRFALNRALNSHKSHIFYVAPYNSILEQNADEIRSAIGNDGYVLEHHCNVIYDDVEDDANYRKLTERWSRPIILTTAVQMLNTLFSDNKSCIRRMYSLCNSVIIFDEVQAVPMKCTDLFNLAVNFLSQCCNTTVVLCSATQPSLAVKDENNILQCNEMAGKISDYVKEFKRVEFVDESESVKGGMDIENLKTFVLNVFKSNGNTLVIVNTKAVARKLYQALDECCDDFELYHLSTNMCPEHRDDTLNKIRRSLKECVPTICVSTQLVEAGVDLSFDCVVRSLTGLDGIVQAAGRCNRHKEKKNLGKVFIVKMKQEVENIGRMKEMLYAQEACEDLLRIFKGTPERLDYALDTQTAIKKYYEIYQSKLKINLGENVMKYPVPDYDTDIVEMLGRNKVGNNQKNRHYVGVREMTELPHLKQAFETAGKKFEVISEDGKNSIIVPYGDSGILIEALSKAKKTSDAKSILRRLQRYTVQVSDVFKERCGNAIYPALERNAYSVFDIKILTISSSYYSEKVGITDEPQNTFMNF</sequence>
<dbReference type="AlphaFoldDB" id="A0A837IQN1"/>
<dbReference type="InterPro" id="IPR052511">
    <property type="entry name" value="ATP-dep_Helicase"/>
</dbReference>
<dbReference type="GO" id="GO:0046872">
    <property type="term" value="F:metal ion binding"/>
    <property type="evidence" value="ECO:0007669"/>
    <property type="project" value="UniProtKB-KW"/>
</dbReference>
<keyword evidence="8" id="KW-0067">ATP-binding</keyword>
<keyword evidence="6" id="KW-0378">Hydrolase</keyword>
<dbReference type="InterPro" id="IPR038257">
    <property type="entry name" value="CRISPR-assoc_Cas3_HD_sf"/>
</dbReference>
<name>A0A837IQN1_9LACO</name>
<dbReference type="InterPro" id="IPR006474">
    <property type="entry name" value="Helicase_Cas3_CRISPR-ass_core"/>
</dbReference>
<dbReference type="Gene3D" id="3.40.50.300">
    <property type="entry name" value="P-loop containing nucleotide triphosphate hydrolases"/>
    <property type="match status" value="2"/>
</dbReference>
<keyword evidence="9" id="KW-0051">Antiviral defense</keyword>
<feature type="domain" description="HD Cas3-type" evidence="10">
    <location>
        <begin position="16"/>
        <end position="211"/>
    </location>
</feature>
<dbReference type="InterPro" id="IPR006483">
    <property type="entry name" value="CRISPR-assoc_Cas3_HD"/>
</dbReference>
<dbReference type="GO" id="GO:0004518">
    <property type="term" value="F:nuclease activity"/>
    <property type="evidence" value="ECO:0007669"/>
    <property type="project" value="UniProtKB-KW"/>
</dbReference>
<comment type="caution">
    <text evidence="11">The sequence shown here is derived from an EMBL/GenBank/DDBJ whole genome shotgun (WGS) entry which is preliminary data.</text>
</comment>
<dbReference type="InterPro" id="IPR027417">
    <property type="entry name" value="P-loop_NTPase"/>
</dbReference>
<evidence type="ECO:0000256" key="5">
    <source>
        <dbReference type="ARBA" id="ARBA00022741"/>
    </source>
</evidence>
<dbReference type="SUPFAM" id="SSF52540">
    <property type="entry name" value="P-loop containing nucleoside triphosphate hydrolases"/>
    <property type="match status" value="1"/>
</dbReference>
<evidence type="ECO:0000313" key="12">
    <source>
        <dbReference type="Proteomes" id="UP000035618"/>
    </source>
</evidence>
<dbReference type="PANTHER" id="PTHR47962">
    <property type="entry name" value="ATP-DEPENDENT HELICASE LHR-RELATED-RELATED"/>
    <property type="match status" value="1"/>
</dbReference>
<dbReference type="NCBIfam" id="TIGR01596">
    <property type="entry name" value="cas3_HD"/>
    <property type="match status" value="1"/>
</dbReference>
<proteinExistence type="inferred from homology"/>
<evidence type="ECO:0000256" key="1">
    <source>
        <dbReference type="ARBA" id="ARBA00006847"/>
    </source>
</evidence>
<accession>A0A837IQN1</accession>
<keyword evidence="4" id="KW-0479">Metal-binding</keyword>
<dbReference type="Pfam" id="PF22590">
    <property type="entry name" value="Cas3-like_C_2"/>
    <property type="match status" value="1"/>
</dbReference>
<dbReference type="Proteomes" id="UP000035618">
    <property type="component" value="Unassembled WGS sequence"/>
</dbReference>
<dbReference type="SMART" id="SM00490">
    <property type="entry name" value="HELICc"/>
    <property type="match status" value="1"/>
</dbReference>
<dbReference type="GO" id="GO:0004386">
    <property type="term" value="F:helicase activity"/>
    <property type="evidence" value="ECO:0007669"/>
    <property type="project" value="UniProtKB-KW"/>
</dbReference>
<gene>
    <name evidence="11" type="ORF">LRB_1591</name>
</gene>
<dbReference type="Gene3D" id="1.10.3210.30">
    <property type="match status" value="1"/>
</dbReference>
<evidence type="ECO:0000256" key="9">
    <source>
        <dbReference type="ARBA" id="ARBA00023118"/>
    </source>
</evidence>